<dbReference type="PROSITE" id="PS50020">
    <property type="entry name" value="WW_DOMAIN_2"/>
    <property type="match status" value="1"/>
</dbReference>
<dbReference type="SMART" id="SM00456">
    <property type="entry name" value="WW"/>
    <property type="match status" value="1"/>
</dbReference>
<evidence type="ECO:0000259" key="4">
    <source>
        <dbReference type="PROSITE" id="PS50020"/>
    </source>
</evidence>
<dbReference type="SUPFAM" id="SSF51045">
    <property type="entry name" value="WW domain"/>
    <property type="match status" value="1"/>
</dbReference>
<keyword evidence="2" id="KW-0963">Cytoplasm</keyword>
<evidence type="ECO:0000256" key="2">
    <source>
        <dbReference type="ARBA" id="ARBA00022490"/>
    </source>
</evidence>
<dbReference type="GO" id="GO:0019900">
    <property type="term" value="F:kinase binding"/>
    <property type="evidence" value="ECO:0007669"/>
    <property type="project" value="TreeGrafter"/>
</dbReference>
<dbReference type="Proteomes" id="UP001652700">
    <property type="component" value="Unplaced"/>
</dbReference>
<feature type="compositionally biased region" description="Basic and acidic residues" evidence="3">
    <location>
        <begin position="241"/>
        <end position="252"/>
    </location>
</feature>
<dbReference type="OrthoDB" id="3045089at2759"/>
<dbReference type="GeneID" id="114344088"/>
<feature type="domain" description="WW" evidence="4">
    <location>
        <begin position="6"/>
        <end position="40"/>
    </location>
</feature>
<keyword evidence="6" id="KW-1185">Reference proteome</keyword>
<name>A0A6P7GZ80_DIAVI</name>
<evidence type="ECO:0000313" key="5">
    <source>
        <dbReference type="EnsemblMetazoa" id="XP_028150743.1"/>
    </source>
</evidence>
<dbReference type="Pfam" id="PF00397">
    <property type="entry name" value="WW"/>
    <property type="match status" value="1"/>
</dbReference>
<dbReference type="InterPro" id="IPR036020">
    <property type="entry name" value="WW_dom_sf"/>
</dbReference>
<feature type="region of interest" description="Disordered" evidence="3">
    <location>
        <begin position="241"/>
        <end position="265"/>
    </location>
</feature>
<feature type="compositionally biased region" description="Polar residues" evidence="3">
    <location>
        <begin position="256"/>
        <end position="265"/>
    </location>
</feature>
<gene>
    <name evidence="7" type="primary">LOC114344088</name>
</gene>
<dbReference type="InterPro" id="IPR051105">
    <property type="entry name" value="WWC/KIBRA_Hippo_Reg"/>
</dbReference>
<dbReference type="GO" id="GO:0006355">
    <property type="term" value="P:regulation of DNA-templated transcription"/>
    <property type="evidence" value="ECO:0007669"/>
    <property type="project" value="TreeGrafter"/>
</dbReference>
<dbReference type="Gene3D" id="2.20.70.10">
    <property type="match status" value="1"/>
</dbReference>
<dbReference type="GO" id="GO:0046621">
    <property type="term" value="P:negative regulation of organ growth"/>
    <property type="evidence" value="ECO:0007669"/>
    <property type="project" value="TreeGrafter"/>
</dbReference>
<dbReference type="PROSITE" id="PS01159">
    <property type="entry name" value="WW_DOMAIN_1"/>
    <property type="match status" value="1"/>
</dbReference>
<evidence type="ECO:0000313" key="6">
    <source>
        <dbReference type="Proteomes" id="UP001652700"/>
    </source>
</evidence>
<evidence type="ECO:0000256" key="1">
    <source>
        <dbReference type="ARBA" id="ARBA00004496"/>
    </source>
</evidence>
<dbReference type="GO" id="GO:0060090">
    <property type="term" value="F:molecular adaptor activity"/>
    <property type="evidence" value="ECO:0007669"/>
    <property type="project" value="TreeGrafter"/>
</dbReference>
<dbReference type="GO" id="GO:0005737">
    <property type="term" value="C:cytoplasm"/>
    <property type="evidence" value="ECO:0007669"/>
    <property type="project" value="UniProtKB-SubCell"/>
</dbReference>
<reference evidence="7" key="1">
    <citation type="submission" date="2025-04" db="UniProtKB">
        <authorList>
            <consortium name="RefSeq"/>
        </authorList>
    </citation>
    <scope>IDENTIFICATION</scope>
    <source>
        <tissue evidence="7">Whole insect</tissue>
    </source>
</reference>
<sequence length="401" mass="45340">MAELQNPLPPGWDSKRDPISGKYYYINHYTKTTTWEDPRIRHRHLHTTTKQAYAAAEYIQLQDMKPKASPLTVRSAKVQDSTFMPADPDEVLVGKISGMFPTVSETHIKMLIKNCRYMKSIFPRADEMIILDVLQGNENNIQKTSEVLKDMGFERKDTVKVAQQKLDAKREQERREEEQEVTVAVVQPRVKTSEEKQRVKVSLQEKYKDVAEHLICIALESVNFDEERANQILQIMIQEDSKSSNADKKGEDTVDLLSQPSTSSATLNIPVSQSRQSLKSLLKSEKELDKSSYSRVVEEDEATYKSTNLCNTRGPNPEYVKGANEQLLLEDYVKWQGPNSTYNKGSQKLAQGPNSSLLTERSYKACGPNRNLIKGPQCGLAKGSIFSQFQTAVVVGESRGE</sequence>
<dbReference type="InterPro" id="IPR001202">
    <property type="entry name" value="WW_dom"/>
</dbReference>
<dbReference type="GO" id="GO:0016477">
    <property type="term" value="P:cell migration"/>
    <property type="evidence" value="ECO:0007669"/>
    <property type="project" value="TreeGrafter"/>
</dbReference>
<evidence type="ECO:0000256" key="3">
    <source>
        <dbReference type="SAM" id="MobiDB-lite"/>
    </source>
</evidence>
<dbReference type="PANTHER" id="PTHR14791:SF23">
    <property type="entry name" value="WW DOMAIN-CONTAINING PROTEIN"/>
    <property type="match status" value="1"/>
</dbReference>
<proteinExistence type="predicted"/>
<reference evidence="5" key="2">
    <citation type="submission" date="2025-05" db="UniProtKB">
        <authorList>
            <consortium name="EnsemblMetazoa"/>
        </authorList>
    </citation>
    <scope>IDENTIFICATION</scope>
</reference>
<dbReference type="PANTHER" id="PTHR14791">
    <property type="entry name" value="BOMB/KIRA PROTEINS"/>
    <property type="match status" value="1"/>
</dbReference>
<evidence type="ECO:0000313" key="7">
    <source>
        <dbReference type="RefSeq" id="XP_028150743.1"/>
    </source>
</evidence>
<dbReference type="CDD" id="cd00201">
    <property type="entry name" value="WW"/>
    <property type="match status" value="1"/>
</dbReference>
<dbReference type="CDD" id="cd14279">
    <property type="entry name" value="CUE"/>
    <property type="match status" value="1"/>
</dbReference>
<protein>
    <submittedName>
        <fullName evidence="7">Uncharacterized protein LOC114344088 isoform X5</fullName>
    </submittedName>
</protein>
<dbReference type="AlphaFoldDB" id="A0A6P7GZ80"/>
<dbReference type="RefSeq" id="XP_028150743.1">
    <property type="nucleotide sequence ID" value="XM_028294942.1"/>
</dbReference>
<organism evidence="7">
    <name type="scientific">Diabrotica virgifera virgifera</name>
    <name type="common">western corn rootworm</name>
    <dbReference type="NCBI Taxonomy" id="50390"/>
    <lineage>
        <taxon>Eukaryota</taxon>
        <taxon>Metazoa</taxon>
        <taxon>Ecdysozoa</taxon>
        <taxon>Arthropoda</taxon>
        <taxon>Hexapoda</taxon>
        <taxon>Insecta</taxon>
        <taxon>Pterygota</taxon>
        <taxon>Neoptera</taxon>
        <taxon>Endopterygota</taxon>
        <taxon>Coleoptera</taxon>
        <taxon>Polyphaga</taxon>
        <taxon>Cucujiformia</taxon>
        <taxon>Chrysomeloidea</taxon>
        <taxon>Chrysomelidae</taxon>
        <taxon>Galerucinae</taxon>
        <taxon>Diabroticina</taxon>
        <taxon>Diabroticites</taxon>
        <taxon>Diabrotica</taxon>
    </lineage>
</organism>
<dbReference type="GO" id="GO:0035330">
    <property type="term" value="P:regulation of hippo signaling"/>
    <property type="evidence" value="ECO:0007669"/>
    <property type="project" value="TreeGrafter"/>
</dbReference>
<comment type="subcellular location">
    <subcellularLocation>
        <location evidence="1">Cytoplasm</location>
    </subcellularLocation>
</comment>
<dbReference type="EnsemblMetazoa" id="XM_028294942.2">
    <property type="protein sequence ID" value="XP_028150743.1"/>
    <property type="gene ID" value="LOC114344088"/>
</dbReference>
<accession>A0A6P7GZ80</accession>